<organism evidence="2 3">
    <name type="scientific">Allostreptomyces psammosilenae</name>
    <dbReference type="NCBI Taxonomy" id="1892865"/>
    <lineage>
        <taxon>Bacteria</taxon>
        <taxon>Bacillati</taxon>
        <taxon>Actinomycetota</taxon>
        <taxon>Actinomycetes</taxon>
        <taxon>Kitasatosporales</taxon>
        <taxon>Streptomycetaceae</taxon>
        <taxon>Allostreptomyces</taxon>
    </lineage>
</organism>
<dbReference type="AlphaFoldDB" id="A0A852ZX85"/>
<dbReference type="RefSeq" id="WP_179814519.1">
    <property type="nucleotide sequence ID" value="NZ_JACBZD010000001.1"/>
</dbReference>
<gene>
    <name evidence="2" type="ORF">FHU37_002803</name>
</gene>
<dbReference type="Proteomes" id="UP000567795">
    <property type="component" value="Unassembled WGS sequence"/>
</dbReference>
<evidence type="ECO:0000313" key="3">
    <source>
        <dbReference type="Proteomes" id="UP000567795"/>
    </source>
</evidence>
<accession>A0A852ZX85</accession>
<feature type="transmembrane region" description="Helical" evidence="1">
    <location>
        <begin position="19"/>
        <end position="41"/>
    </location>
</feature>
<keyword evidence="1" id="KW-0472">Membrane</keyword>
<keyword evidence="3" id="KW-1185">Reference proteome</keyword>
<keyword evidence="1" id="KW-1133">Transmembrane helix</keyword>
<comment type="caution">
    <text evidence="2">The sequence shown here is derived from an EMBL/GenBank/DDBJ whole genome shotgun (WGS) entry which is preliminary data.</text>
</comment>
<reference evidence="2 3" key="1">
    <citation type="submission" date="2020-07" db="EMBL/GenBank/DDBJ databases">
        <title>Sequencing the genomes of 1000 actinobacteria strains.</title>
        <authorList>
            <person name="Klenk H.-P."/>
        </authorList>
    </citation>
    <scope>NUCLEOTIDE SEQUENCE [LARGE SCALE GENOMIC DNA]</scope>
    <source>
        <strain evidence="2 3">DSM 42178</strain>
    </source>
</reference>
<sequence length="50" mass="5431">MAPGEPTTRRPPAHDHPRLCRWGAGLLAVLVFLLAVSTLLLPGLEFRLLG</sequence>
<name>A0A852ZX85_9ACTN</name>
<evidence type="ECO:0000313" key="2">
    <source>
        <dbReference type="EMBL" id="NYI05860.1"/>
    </source>
</evidence>
<keyword evidence="1" id="KW-0812">Transmembrane</keyword>
<evidence type="ECO:0000256" key="1">
    <source>
        <dbReference type="SAM" id="Phobius"/>
    </source>
</evidence>
<protein>
    <submittedName>
        <fullName evidence="2">Uncharacterized protein</fullName>
    </submittedName>
</protein>
<proteinExistence type="predicted"/>
<dbReference type="EMBL" id="JACBZD010000001">
    <property type="protein sequence ID" value="NYI05860.1"/>
    <property type="molecule type" value="Genomic_DNA"/>
</dbReference>